<dbReference type="InterPro" id="IPR013917">
    <property type="entry name" value="tRNA_wybutosine-synth"/>
</dbReference>
<reference evidence="12 13" key="1">
    <citation type="submission" date="2016-02" db="EMBL/GenBank/DDBJ databases">
        <title>Genome analysis of coral dinoflagellate symbionts highlights evolutionary adaptations to a symbiotic lifestyle.</title>
        <authorList>
            <person name="Aranda M."/>
            <person name="Li Y."/>
            <person name="Liew Y.J."/>
            <person name="Baumgarten S."/>
            <person name="Simakov O."/>
            <person name="Wilson M."/>
            <person name="Piel J."/>
            <person name="Ashoor H."/>
            <person name="Bougouffa S."/>
            <person name="Bajic V.B."/>
            <person name="Ryu T."/>
            <person name="Ravasi T."/>
            <person name="Bayer T."/>
            <person name="Micklem G."/>
            <person name="Kim H."/>
            <person name="Bhak J."/>
            <person name="Lajeunesse T.C."/>
            <person name="Voolstra C.R."/>
        </authorList>
    </citation>
    <scope>NUCLEOTIDE SEQUENCE [LARGE SCALE GENOMIC DNA]</scope>
    <source>
        <strain evidence="12 13">CCMP2467</strain>
    </source>
</reference>
<dbReference type="Pfam" id="PF08608">
    <property type="entry name" value="Wyosine_form"/>
    <property type="match status" value="1"/>
</dbReference>
<sequence>MAALSTYALQRPLEELPLSPSTPCRCVRPHRSGRWWRFQWRSEQVLAAAALWSVRRCRRAAPTTTRVANAAKDVQVAEELLVACRDGKSNTALQLLREKPERVREALLRPAAQRQLTPLQWACSRNLYEVVEHLTQHFVGDVRPSIDYCLFNVSRRGYTSIAELLIQRFPAEAESSAGRDVVEAARSGQGGIVRLLSDRFPSAVRAVASEALYEACGAASAQIANQLLRDFPEEARASMEPNAADETPLLRACQTGLVGVVRRLLEQFPEAKGALEVKDSAGMTPLAWACENGHDAIVEMVLRRFPNLAEVAPIELEEEELEQSPEMMQPKNRENMAKSGYRLVGSHSAVKQCRWTRNAILGQGQCYKHTFYGINSHQCMEATPSVACANKCTFCWRNHENPVATSWDFKMDDPDWIVQESIRNHLELVEEVSESPHALPDRVLAARSVRHVALSLVGEPVLYPKVAEFVSSLHKRRISTFFVTNGQFPDQLAELPWVTQLYVSLDAPDATTLRDVGRPLFRDYWDRLRRSLAVLREKHPKQRTVCRMTVLKGVAENDEACQGYADLINISQCDFVEIKAATYSPVWDKRNSGLSRDSIPRHDDVLQLARLLVSKLPMYGIAAEHEHSFCILLGRRDRFYEPFGARWRTWIDFDKFADAAEKGETLDATDFAAETPPWALHQGTSNRYDGKIGFDPQEVRRFRRPMPRLTRCEKKKLWPKHKMMVDVAVLTPKEGLDEAAQAQELLKQPHVRSVTIFEPVGTGHDKERVGVRYVAGDPDLNITYKEAGLAFNVDLDRRLSRLSKSQGGIHERERICQLVQPGERVLVLGSGIGLTACLLAARTACREVVALEPDEVKHEFALANIKANKLDGKVSSLCRSSLDVEGLGRFDRICAFLKFQALENLEPLVPAIREGGTLHFYNHESKEEYQREPTELLRSMEGHILLLTDGVPTHGDPEALAERALAKRLGVVIHTVYLGWSVSLTLLNKQLSAEIPYPWTIADSTEHLDMQRGYCAQGASCDFCHMTHKPARMKEDRKKLRGLSLADLLRVTQKALKQRWGRSPKASPIFALLADEEEFTKRALPHGEGCRLSRALVWQLQQHLLRAKMNFPALLTFVAGRCRPTTANQLMQLMEDLSRD</sequence>
<dbReference type="InterPro" id="IPR058240">
    <property type="entry name" value="rSAM_sf"/>
</dbReference>
<gene>
    <name evidence="12" type="primary">TYW1</name>
    <name evidence="12" type="ORF">AK812_SmicGene10004</name>
</gene>
<dbReference type="PANTHER" id="PTHR13930:SF0">
    <property type="entry name" value="S-ADENOSYL-L-METHIONINE-DEPENDENT TRNA 4-DEMETHYLWYOSINE SYNTHASE TYW1-RELATED"/>
    <property type="match status" value="1"/>
</dbReference>
<dbReference type="PROSITE" id="PS51918">
    <property type="entry name" value="RADICAL_SAM"/>
    <property type="match status" value="1"/>
</dbReference>
<dbReference type="AlphaFoldDB" id="A0A1Q9EGX6"/>
<dbReference type="GO" id="GO:0046872">
    <property type="term" value="F:metal ion binding"/>
    <property type="evidence" value="ECO:0007669"/>
    <property type="project" value="UniProtKB-KW"/>
</dbReference>
<dbReference type="InterPro" id="IPR036770">
    <property type="entry name" value="Ankyrin_rpt-contain_sf"/>
</dbReference>
<dbReference type="SUPFAM" id="SSF48403">
    <property type="entry name" value="Ankyrin repeat"/>
    <property type="match status" value="1"/>
</dbReference>
<evidence type="ECO:0000313" key="13">
    <source>
        <dbReference type="Proteomes" id="UP000186817"/>
    </source>
</evidence>
<dbReference type="InterPro" id="IPR013785">
    <property type="entry name" value="Aldolase_TIM"/>
</dbReference>
<feature type="domain" description="Radical SAM core" evidence="11">
    <location>
        <begin position="372"/>
        <end position="616"/>
    </location>
</feature>
<dbReference type="CDD" id="cd00198">
    <property type="entry name" value="vWFA"/>
    <property type="match status" value="1"/>
</dbReference>
<dbReference type="SUPFAM" id="SSF102114">
    <property type="entry name" value="Radical SAM enzymes"/>
    <property type="match status" value="1"/>
</dbReference>
<evidence type="ECO:0000313" key="12">
    <source>
        <dbReference type="EMBL" id="OLQ06641.1"/>
    </source>
</evidence>
<dbReference type="SUPFAM" id="SSF53335">
    <property type="entry name" value="S-adenosyl-L-methionine-dependent methyltransferases"/>
    <property type="match status" value="1"/>
</dbReference>
<dbReference type="Gene3D" id="1.25.40.20">
    <property type="entry name" value="Ankyrin repeat-containing domain"/>
    <property type="match status" value="2"/>
</dbReference>
<evidence type="ECO:0000256" key="6">
    <source>
        <dbReference type="ARBA" id="ARBA00022723"/>
    </source>
</evidence>
<dbReference type="Gene3D" id="3.20.20.70">
    <property type="entry name" value="Aldolase class I"/>
    <property type="match status" value="1"/>
</dbReference>
<evidence type="ECO:0000256" key="4">
    <source>
        <dbReference type="ARBA" id="ARBA00022691"/>
    </source>
</evidence>
<keyword evidence="8" id="KW-0411">Iron-sulfur</keyword>
<dbReference type="Proteomes" id="UP000186817">
    <property type="component" value="Unassembled WGS sequence"/>
</dbReference>
<keyword evidence="13" id="KW-1185">Reference proteome</keyword>
<dbReference type="Pfam" id="PF04055">
    <property type="entry name" value="Radical_SAM"/>
    <property type="match status" value="1"/>
</dbReference>
<dbReference type="GO" id="GO:0102521">
    <property type="term" value="F:tRNA-4-demethylwyosine synthase activity"/>
    <property type="evidence" value="ECO:0007669"/>
    <property type="project" value="UniProtKB-EC"/>
</dbReference>
<dbReference type="InterPro" id="IPR034556">
    <property type="entry name" value="tRNA_wybutosine-synthase"/>
</dbReference>
<evidence type="ECO:0000256" key="9">
    <source>
        <dbReference type="ARBA" id="ARBA00023239"/>
    </source>
</evidence>
<evidence type="ECO:0000256" key="7">
    <source>
        <dbReference type="ARBA" id="ARBA00023004"/>
    </source>
</evidence>
<keyword evidence="3" id="KW-0808">Transferase</keyword>
<dbReference type="SFLD" id="SFLDG01071">
    <property type="entry name" value="tRNA_wybutosine-synthesizing"/>
    <property type="match status" value="1"/>
</dbReference>
<dbReference type="Pfam" id="PF02475">
    <property type="entry name" value="TRM5-TYW2_MTfase"/>
    <property type="match status" value="1"/>
</dbReference>
<dbReference type="InterPro" id="IPR007197">
    <property type="entry name" value="rSAM"/>
</dbReference>
<dbReference type="InterPro" id="IPR029063">
    <property type="entry name" value="SAM-dependent_MTases_sf"/>
</dbReference>
<keyword evidence="9" id="KW-0456">Lyase</keyword>
<organism evidence="12 13">
    <name type="scientific">Symbiodinium microadriaticum</name>
    <name type="common">Dinoflagellate</name>
    <name type="synonym">Zooxanthella microadriatica</name>
    <dbReference type="NCBI Taxonomy" id="2951"/>
    <lineage>
        <taxon>Eukaryota</taxon>
        <taxon>Sar</taxon>
        <taxon>Alveolata</taxon>
        <taxon>Dinophyceae</taxon>
        <taxon>Suessiales</taxon>
        <taxon>Symbiodiniaceae</taxon>
        <taxon>Symbiodinium</taxon>
    </lineage>
</organism>
<comment type="catalytic activity">
    <reaction evidence="10">
        <text>N(1)-methylguanosine(37) in tRNA(Phe) + pyruvate + S-adenosyl-L-methionine = 4-demethylwyosine(37) in tRNA(Phe) + 5'-deoxyadenosine + L-methionine + CO2 + H2O</text>
        <dbReference type="Rhea" id="RHEA:36347"/>
        <dbReference type="Rhea" id="RHEA-COMP:10164"/>
        <dbReference type="Rhea" id="RHEA-COMP:10165"/>
        <dbReference type="ChEBI" id="CHEBI:15361"/>
        <dbReference type="ChEBI" id="CHEBI:15377"/>
        <dbReference type="ChEBI" id="CHEBI:16526"/>
        <dbReference type="ChEBI" id="CHEBI:17319"/>
        <dbReference type="ChEBI" id="CHEBI:57844"/>
        <dbReference type="ChEBI" id="CHEBI:59789"/>
        <dbReference type="ChEBI" id="CHEBI:64315"/>
        <dbReference type="ChEBI" id="CHEBI:73542"/>
        <dbReference type="EC" id="4.1.3.44"/>
    </reaction>
</comment>
<evidence type="ECO:0000256" key="8">
    <source>
        <dbReference type="ARBA" id="ARBA00023014"/>
    </source>
</evidence>
<dbReference type="InterPro" id="IPR002110">
    <property type="entry name" value="Ankyrin_rpt"/>
</dbReference>
<accession>A0A1Q9EGX6</accession>
<keyword evidence="6" id="KW-0479">Metal-binding</keyword>
<dbReference type="PANTHER" id="PTHR13930">
    <property type="entry name" value="S-ADENOSYL-L-METHIONINE-DEPENDENT TRNA 4-DEMETHYLWYOSINE SYNTHASE"/>
    <property type="match status" value="1"/>
</dbReference>
<evidence type="ECO:0000256" key="1">
    <source>
        <dbReference type="ARBA" id="ARBA00001966"/>
    </source>
</evidence>
<dbReference type="CDD" id="cd02440">
    <property type="entry name" value="AdoMet_MTases"/>
    <property type="match status" value="1"/>
</dbReference>
<dbReference type="EMBL" id="LSRX01000155">
    <property type="protein sequence ID" value="OLQ06641.1"/>
    <property type="molecule type" value="Genomic_DNA"/>
</dbReference>
<comment type="cofactor">
    <cofactor evidence="1">
        <name>[4Fe-4S] cluster</name>
        <dbReference type="ChEBI" id="CHEBI:49883"/>
    </cofactor>
</comment>
<dbReference type="Gene3D" id="3.40.50.150">
    <property type="entry name" value="Vaccinia Virus protein VP39"/>
    <property type="match status" value="1"/>
</dbReference>
<dbReference type="InterPro" id="IPR056743">
    <property type="entry name" value="TRM5-TYW2-like_MTfase"/>
</dbReference>
<name>A0A1Q9EGX6_SYMMI</name>
<proteinExistence type="predicted"/>
<dbReference type="GO" id="GO:0051539">
    <property type="term" value="F:4 iron, 4 sulfur cluster binding"/>
    <property type="evidence" value="ECO:0007669"/>
    <property type="project" value="UniProtKB-KW"/>
</dbReference>
<dbReference type="SFLD" id="SFLDS00029">
    <property type="entry name" value="Radical_SAM"/>
    <property type="match status" value="1"/>
</dbReference>
<evidence type="ECO:0000256" key="3">
    <source>
        <dbReference type="ARBA" id="ARBA00022679"/>
    </source>
</evidence>
<dbReference type="SFLD" id="SFLDF00284">
    <property type="entry name" value="tRNA_wybutosine-synthesizing"/>
    <property type="match status" value="1"/>
</dbReference>
<evidence type="ECO:0000259" key="11">
    <source>
        <dbReference type="PROSITE" id="PS51918"/>
    </source>
</evidence>
<dbReference type="GO" id="GO:0008033">
    <property type="term" value="P:tRNA processing"/>
    <property type="evidence" value="ECO:0007669"/>
    <property type="project" value="UniProtKB-KW"/>
</dbReference>
<dbReference type="GO" id="GO:0016740">
    <property type="term" value="F:transferase activity"/>
    <property type="evidence" value="ECO:0007669"/>
    <property type="project" value="UniProtKB-KW"/>
</dbReference>
<keyword evidence="2" id="KW-0004">4Fe-4S</keyword>
<keyword evidence="4" id="KW-0949">S-adenosyl-L-methionine</keyword>
<evidence type="ECO:0000256" key="2">
    <source>
        <dbReference type="ARBA" id="ARBA00022485"/>
    </source>
</evidence>
<evidence type="ECO:0000256" key="5">
    <source>
        <dbReference type="ARBA" id="ARBA00022694"/>
    </source>
</evidence>
<keyword evidence="7" id="KW-0408">Iron</keyword>
<dbReference type="SMART" id="SM00248">
    <property type="entry name" value="ANK"/>
    <property type="match status" value="3"/>
</dbReference>
<evidence type="ECO:0000256" key="10">
    <source>
        <dbReference type="ARBA" id="ARBA00049466"/>
    </source>
</evidence>
<dbReference type="OrthoDB" id="419297at2759"/>
<protein>
    <submittedName>
        <fullName evidence="12">S-adenosyl-L-methionine-dependent tRNA 4-demethylwyosine synthase</fullName>
    </submittedName>
</protein>
<keyword evidence="5" id="KW-0819">tRNA processing</keyword>
<dbReference type="Pfam" id="PF12796">
    <property type="entry name" value="Ank_2"/>
    <property type="match status" value="1"/>
</dbReference>
<dbReference type="CDD" id="cd01335">
    <property type="entry name" value="Radical_SAM"/>
    <property type="match status" value="1"/>
</dbReference>
<comment type="caution">
    <text evidence="12">The sequence shown here is derived from an EMBL/GenBank/DDBJ whole genome shotgun (WGS) entry which is preliminary data.</text>
</comment>